<gene>
    <name evidence="2" type="ORF">K678_05808</name>
</gene>
<comment type="caution">
    <text evidence="2">The sequence shown here is derived from an EMBL/GenBank/DDBJ whole genome shotgun (WGS) entry which is preliminary data.</text>
</comment>
<evidence type="ECO:0000313" key="3">
    <source>
        <dbReference type="Proteomes" id="UP000015350"/>
    </source>
</evidence>
<dbReference type="AlphaFoldDB" id="S9S9B9"/>
<dbReference type="OrthoDB" id="9801454at2"/>
<evidence type="ECO:0000313" key="2">
    <source>
        <dbReference type="EMBL" id="EPY02482.1"/>
    </source>
</evidence>
<dbReference type="PATRIC" id="fig|1316936.3.peg.1165"/>
<dbReference type="Pfam" id="PF02464">
    <property type="entry name" value="CinA"/>
    <property type="match status" value="1"/>
</dbReference>
<organism evidence="2 3">
    <name type="scientific">Magnetospirillum fulvum MGU-K5</name>
    <dbReference type="NCBI Taxonomy" id="1316936"/>
    <lineage>
        <taxon>Bacteria</taxon>
        <taxon>Pseudomonadati</taxon>
        <taxon>Pseudomonadota</taxon>
        <taxon>Alphaproteobacteria</taxon>
        <taxon>Rhodospirillales</taxon>
        <taxon>Rhodospirillaceae</taxon>
        <taxon>Magnetospirillum</taxon>
    </lineage>
</organism>
<sequence>MTFPDLLRESARRTLESLKDRGLTLATAESCTGGLVSAALTAFSGSSAVVERGFVTYSNDAKTEMLGVPAALIAANGAVSAPVARAMAEGALAHSHADRAVSITGIAGPTSDNSQKPVGLVHFALAIRGGATSDHVETFSGDRDAVRLQAALTALALAAEEPLPHLSAAAIPRP</sequence>
<dbReference type="EMBL" id="AQPH01000014">
    <property type="protein sequence ID" value="EPY02482.1"/>
    <property type="molecule type" value="Genomic_DNA"/>
</dbReference>
<reference evidence="2 3" key="1">
    <citation type="submission" date="2013-04" db="EMBL/GenBank/DDBJ databases">
        <authorList>
            <person name="Kuznetsov B."/>
            <person name="Ivanovsky R."/>
        </authorList>
    </citation>
    <scope>NUCLEOTIDE SEQUENCE [LARGE SCALE GENOMIC DNA]</scope>
    <source>
        <strain evidence="2 3">MGU-K5</strain>
    </source>
</reference>
<evidence type="ECO:0000259" key="1">
    <source>
        <dbReference type="Pfam" id="PF02464"/>
    </source>
</evidence>
<dbReference type="InterPro" id="IPR008136">
    <property type="entry name" value="CinA_C"/>
</dbReference>
<feature type="domain" description="CinA C-terminal" evidence="1">
    <location>
        <begin position="11"/>
        <end position="159"/>
    </location>
</feature>
<dbReference type="Gene3D" id="3.90.950.20">
    <property type="entry name" value="CinA-like"/>
    <property type="match status" value="1"/>
</dbReference>
<dbReference type="Proteomes" id="UP000015350">
    <property type="component" value="Unassembled WGS sequence"/>
</dbReference>
<dbReference type="NCBIfam" id="TIGR00199">
    <property type="entry name" value="PncC_domain"/>
    <property type="match status" value="1"/>
</dbReference>
<name>S9S9B9_MAGFU</name>
<dbReference type="SUPFAM" id="SSF142433">
    <property type="entry name" value="CinA-like"/>
    <property type="match status" value="1"/>
</dbReference>
<protein>
    <recommendedName>
        <fullName evidence="1">CinA C-terminal domain-containing protein</fullName>
    </recommendedName>
</protein>
<dbReference type="STRING" id="1316936.K678_05808"/>
<proteinExistence type="predicted"/>
<dbReference type="InterPro" id="IPR036653">
    <property type="entry name" value="CinA-like_C"/>
</dbReference>
<accession>S9S9B9</accession>
<dbReference type="RefSeq" id="WP_021131517.1">
    <property type="nucleotide sequence ID" value="NZ_AQPH01000014.1"/>
</dbReference>
<dbReference type="eggNOG" id="COG1546">
    <property type="taxonomic scope" value="Bacteria"/>
</dbReference>